<evidence type="ECO:0008006" key="2">
    <source>
        <dbReference type="Google" id="ProtNLM"/>
    </source>
</evidence>
<dbReference type="InterPro" id="IPR011009">
    <property type="entry name" value="Kinase-like_dom_sf"/>
</dbReference>
<reference evidence="1" key="1">
    <citation type="submission" date="2021-01" db="EMBL/GenBank/DDBJ databases">
        <authorList>
            <person name="Corre E."/>
            <person name="Pelletier E."/>
            <person name="Niang G."/>
            <person name="Scheremetjew M."/>
            <person name="Finn R."/>
            <person name="Kale V."/>
            <person name="Holt S."/>
            <person name="Cochrane G."/>
            <person name="Meng A."/>
            <person name="Brown T."/>
            <person name="Cohen L."/>
        </authorList>
    </citation>
    <scope>NUCLEOTIDE SEQUENCE</scope>
    <source>
        <strain evidence="1">CCMP1510</strain>
    </source>
</reference>
<dbReference type="EMBL" id="HBIJ01017698">
    <property type="protein sequence ID" value="CAE0370947.1"/>
    <property type="molecule type" value="Transcribed_RNA"/>
</dbReference>
<sequence length="395" mass="45142">MTKPLEISENGELDATVISTLVQKKLKRVRLKTLSEKQGGLSGDFFKVECEELDGKTMMLVLKKTGKGKEAHAIALGTAREGKFFENFGDDTFISSVIPKCYFSYGDLASGIKQVLMKFEEGVPAGIYFGKGNPNNWAITDDEMATMNKNGKTPLEASECTFKLYARLHSRYWMDASMLSHEWLRGAEWIRGKGRDAWEKAQQLSADAWNELKSKENEKIFSSIFIDSHLIACLDASFNKCYWDSFQTELQQRPWTLVQSDAHPHNVLHIRNEEDRFILIDFEMVGIGSCAQELGQFLISHAEPQFRRLHEYQLVTNYHNDLLIALTDSGHKHVSYDFSACWSEYINGGAGRWIWFVPYLAKVCPLDMAIFFHNQLAAFLKDHFPRPEDVPMPRV</sequence>
<evidence type="ECO:0000313" key="1">
    <source>
        <dbReference type="EMBL" id="CAE0370947.1"/>
    </source>
</evidence>
<dbReference type="PANTHER" id="PTHR11012:SF30">
    <property type="entry name" value="PROTEIN KINASE-LIKE DOMAIN-CONTAINING"/>
    <property type="match status" value="1"/>
</dbReference>
<organism evidence="1">
    <name type="scientific">Aureoumbra lagunensis</name>
    <dbReference type="NCBI Taxonomy" id="44058"/>
    <lineage>
        <taxon>Eukaryota</taxon>
        <taxon>Sar</taxon>
        <taxon>Stramenopiles</taxon>
        <taxon>Ochrophyta</taxon>
        <taxon>Pelagophyceae</taxon>
        <taxon>Pelagomonadales</taxon>
        <taxon>Aureoumbra</taxon>
    </lineage>
</organism>
<name>A0A7S3K0I6_9STRA</name>
<dbReference type="PANTHER" id="PTHR11012">
    <property type="entry name" value="PROTEIN KINASE-LIKE DOMAIN-CONTAINING"/>
    <property type="match status" value="1"/>
</dbReference>
<accession>A0A7S3K0I6</accession>
<dbReference type="Pfam" id="PF02958">
    <property type="entry name" value="EcKL"/>
    <property type="match status" value="1"/>
</dbReference>
<protein>
    <recommendedName>
        <fullName evidence="2">Aminoglycoside phosphotransferase domain-containing protein</fullName>
    </recommendedName>
</protein>
<dbReference type="InterPro" id="IPR004119">
    <property type="entry name" value="EcKL"/>
</dbReference>
<dbReference type="SUPFAM" id="SSF56112">
    <property type="entry name" value="Protein kinase-like (PK-like)"/>
    <property type="match status" value="1"/>
</dbReference>
<proteinExistence type="predicted"/>
<gene>
    <name evidence="1" type="ORF">ALAG00032_LOCUS11727</name>
</gene>
<dbReference type="AlphaFoldDB" id="A0A7S3K0I6"/>
<dbReference type="Gene3D" id="3.90.1200.10">
    <property type="match status" value="1"/>
</dbReference>